<dbReference type="SUPFAM" id="SSF53756">
    <property type="entry name" value="UDP-Glycosyltransferase/glycogen phosphorylase"/>
    <property type="match status" value="1"/>
</dbReference>
<keyword evidence="7 9" id="KW-0413">Isomerase</keyword>
<protein>
    <recommendedName>
        <fullName evidence="9">Phosphoheptose isomerase</fullName>
        <ecNumber evidence="9">5.3.1.28</ecNumber>
    </recommendedName>
    <alternativeName>
        <fullName evidence="9">Sedoheptulose 7-phosphate isomerase</fullName>
    </alternativeName>
</protein>
<keyword evidence="11" id="KW-0328">Glycosyltransferase</keyword>
<feature type="binding site" evidence="9">
    <location>
        <begin position="512"/>
        <end position="513"/>
    </location>
    <ligand>
        <name>substrate</name>
    </ligand>
</feature>
<feature type="binding site" evidence="9">
    <location>
        <begin position="538"/>
        <end position="540"/>
    </location>
    <ligand>
        <name>substrate</name>
    </ligand>
</feature>
<comment type="function">
    <text evidence="9">Catalyzes the isomerization of sedoheptulose 7-phosphate in D-glycero-D-manno-heptose 7-phosphate.</text>
</comment>
<evidence type="ECO:0000313" key="12">
    <source>
        <dbReference type="Proteomes" id="UP000772618"/>
    </source>
</evidence>
<comment type="cofactor">
    <cofactor evidence="9">
        <name>Zn(2+)</name>
        <dbReference type="ChEBI" id="CHEBI:29105"/>
    </cofactor>
    <text evidence="9">Binds 1 zinc ion per subunit.</text>
</comment>
<dbReference type="GO" id="GO:0016757">
    <property type="term" value="F:glycosyltransferase activity"/>
    <property type="evidence" value="ECO:0007669"/>
    <property type="project" value="UniProtKB-KW"/>
</dbReference>
<dbReference type="RefSeq" id="WP_254153781.1">
    <property type="nucleotide sequence ID" value="NZ_JAHESD010000021.1"/>
</dbReference>
<evidence type="ECO:0000256" key="3">
    <source>
        <dbReference type="ARBA" id="ARBA00009894"/>
    </source>
</evidence>
<comment type="caution">
    <text evidence="11">The sequence shown here is derived from an EMBL/GenBank/DDBJ whole genome shotgun (WGS) entry which is preliminary data.</text>
</comment>
<keyword evidence="4 9" id="KW-0963">Cytoplasm</keyword>
<dbReference type="InterPro" id="IPR046348">
    <property type="entry name" value="SIS_dom_sf"/>
</dbReference>
<dbReference type="InterPro" id="IPR035461">
    <property type="entry name" value="GmhA/DiaA"/>
</dbReference>
<keyword evidence="8 9" id="KW-0119">Carbohydrate metabolism</keyword>
<dbReference type="InterPro" id="IPR050099">
    <property type="entry name" value="SIS_GmhA/DiaA_subfam"/>
</dbReference>
<dbReference type="InterPro" id="IPR001347">
    <property type="entry name" value="SIS_dom"/>
</dbReference>
<evidence type="ECO:0000256" key="6">
    <source>
        <dbReference type="ARBA" id="ARBA00022833"/>
    </source>
</evidence>
<feature type="binding site" evidence="9">
    <location>
        <position position="543"/>
    </location>
    <ligand>
        <name>substrate</name>
    </ligand>
</feature>
<proteinExistence type="inferred from homology"/>
<accession>A0ABS5VSR9</accession>
<evidence type="ECO:0000256" key="5">
    <source>
        <dbReference type="ARBA" id="ARBA00022723"/>
    </source>
</evidence>
<evidence type="ECO:0000256" key="1">
    <source>
        <dbReference type="ARBA" id="ARBA00000348"/>
    </source>
</evidence>
<comment type="similarity">
    <text evidence="3 9">Belongs to the SIS family. GmhA subfamily.</text>
</comment>
<comment type="subcellular location">
    <subcellularLocation>
        <location evidence="2 9">Cytoplasm</location>
    </subcellularLocation>
</comment>
<dbReference type="InterPro" id="IPR028098">
    <property type="entry name" value="Glyco_trans_4-like_N"/>
</dbReference>
<evidence type="ECO:0000256" key="9">
    <source>
        <dbReference type="HAMAP-Rule" id="MF_00067"/>
    </source>
</evidence>
<evidence type="ECO:0000313" key="11">
    <source>
        <dbReference type="EMBL" id="MBT1703819.1"/>
    </source>
</evidence>
<dbReference type="InterPro" id="IPR001296">
    <property type="entry name" value="Glyco_trans_1"/>
</dbReference>
<comment type="pathway">
    <text evidence="9">Carbohydrate biosynthesis; D-glycero-D-manno-heptose 7-phosphate biosynthesis; D-glycero-alpha-D-manno-heptose 7-phosphate and D-glycero-beta-D-manno-heptose 7-phosphate from sedoheptulose 7-phosphate: step 1/1.</text>
</comment>
<dbReference type="PANTHER" id="PTHR30390:SF6">
    <property type="entry name" value="DNAA INITIATOR-ASSOCIATING PROTEIN DIAA"/>
    <property type="match status" value="1"/>
</dbReference>
<dbReference type="Pfam" id="PF00534">
    <property type="entry name" value="Glycos_transf_1"/>
    <property type="match status" value="1"/>
</dbReference>
<dbReference type="SUPFAM" id="SSF53697">
    <property type="entry name" value="SIS domain"/>
    <property type="match status" value="1"/>
</dbReference>
<comment type="catalytic activity">
    <reaction evidence="1 9">
        <text>2 D-sedoheptulose 7-phosphate = D-glycero-alpha-D-manno-heptose 7-phosphate + D-glycero-beta-D-manno-heptose 7-phosphate</text>
        <dbReference type="Rhea" id="RHEA:27489"/>
        <dbReference type="ChEBI" id="CHEBI:57483"/>
        <dbReference type="ChEBI" id="CHEBI:60203"/>
        <dbReference type="ChEBI" id="CHEBI:60204"/>
        <dbReference type="EC" id="5.3.1.28"/>
    </reaction>
</comment>
<keyword evidence="12" id="KW-1185">Reference proteome</keyword>
<dbReference type="PANTHER" id="PTHR30390">
    <property type="entry name" value="SEDOHEPTULOSE 7-PHOSPHATE ISOMERASE / DNAA INITIATOR-ASSOCIATING FACTOR FOR REPLICATION INITIATION"/>
    <property type="match status" value="1"/>
</dbReference>
<comment type="miscellaneous">
    <text evidence="9">The reaction produces a racemic mixture of D-glycero-alpha-D-manno-heptose 7-phosphate and D-glycero-beta-D-manno-heptose 7-phosphate.</text>
</comment>
<evidence type="ECO:0000259" key="10">
    <source>
        <dbReference type="PROSITE" id="PS51464"/>
    </source>
</evidence>
<keyword evidence="11" id="KW-0808">Transferase</keyword>
<feature type="binding site" evidence="9">
    <location>
        <position position="590"/>
    </location>
    <ligand>
        <name>substrate</name>
    </ligand>
</feature>
<evidence type="ECO:0000256" key="4">
    <source>
        <dbReference type="ARBA" id="ARBA00022490"/>
    </source>
</evidence>
<sequence length="644" mass="72309">MKRKIAFISEHASPLATLGGVDSGGQNVYVGELAKHLVSQGYEIDIFTRWDNSNLPMVINWVNDIRVIHIEAGPVEVMEKEKLYEHMPEFTSNMISFITKENISYGLIHANFWMSAMVAADIKKVLNIPFVVTFHALGYIRKIHQGNNDKFPEERIDIERKIVEEADQIIAECPQDKEDLIQYYDAKTEKITIIPCGFNPNEFYPMDKMLARMVLNIDCNEFVVLQLGRMVPRKGIDNVISAVGRLKKLASPIRLVVVGGETDNIETETNPEINRLRDIAAEEDVLDCITFAGRKKRDILKYYYAAADVFVTTPWYEPFGITPLESMACGTPVIGSNVGGIKYSVEDGKTGFLVEPNDPEMLALKMYDMFNDPALLKTMRKNALKRVNALFTWSKVSEMMASLYERTLLLNPVYRMDEDEALNFIDESFEQVVDTVIKTKQLLAVPTLRAATMMANCFRKNKKVLVCGNGGSAAESLHFVAELVGRFEIAKRQALPAIALTADTATITAWSNDVGYEDVFARQVEAYGQKGDILFCFSTSGQSVNVINAMKVALEKNMYVIAMTGKDGGAMSLYAHVNLIIPSDSTQRIQEMHLHLLHTLCSLIEDKLFKNKIRVKTSVKTHLVSEKVNAKYSLSTNTKYNGHA</sequence>
<feature type="binding site" evidence="9">
    <location>
        <position position="482"/>
    </location>
    <ligand>
        <name>Zn(2+)</name>
        <dbReference type="ChEBI" id="CHEBI:29105"/>
    </ligand>
</feature>
<dbReference type="Proteomes" id="UP000772618">
    <property type="component" value="Unassembled WGS sequence"/>
</dbReference>
<dbReference type="Pfam" id="PF13580">
    <property type="entry name" value="SIS_2"/>
    <property type="match status" value="1"/>
</dbReference>
<keyword evidence="5 9" id="KW-0479">Metal-binding</keyword>
<feature type="binding site" evidence="9">
    <location>
        <position position="482"/>
    </location>
    <ligand>
        <name>substrate</name>
    </ligand>
</feature>
<dbReference type="Gene3D" id="3.40.50.2000">
    <property type="entry name" value="Glycogen Phosphorylase B"/>
    <property type="match status" value="2"/>
</dbReference>
<feature type="binding site" evidence="9">
    <location>
        <position position="590"/>
    </location>
    <ligand>
        <name>Zn(2+)</name>
        <dbReference type="ChEBI" id="CHEBI:29105"/>
    </ligand>
</feature>
<dbReference type="PROSITE" id="PS51464">
    <property type="entry name" value="SIS"/>
    <property type="match status" value="1"/>
</dbReference>
<evidence type="ECO:0000256" key="8">
    <source>
        <dbReference type="ARBA" id="ARBA00023277"/>
    </source>
</evidence>
<dbReference type="EMBL" id="JAHESD010000021">
    <property type="protein sequence ID" value="MBT1703819.1"/>
    <property type="molecule type" value="Genomic_DNA"/>
</dbReference>
<keyword evidence="6 9" id="KW-0862">Zinc</keyword>
<dbReference type="Gene3D" id="3.40.50.10490">
    <property type="entry name" value="Glucose-6-phosphate isomerase like protein, domain 1"/>
    <property type="match status" value="1"/>
</dbReference>
<organism evidence="11 12">
    <name type="scientific">Chryseosolibacter indicus</name>
    <dbReference type="NCBI Taxonomy" id="2782351"/>
    <lineage>
        <taxon>Bacteria</taxon>
        <taxon>Pseudomonadati</taxon>
        <taxon>Bacteroidota</taxon>
        <taxon>Cytophagia</taxon>
        <taxon>Cytophagales</taxon>
        <taxon>Chryseotaleaceae</taxon>
        <taxon>Chryseosolibacter</taxon>
    </lineage>
</organism>
<dbReference type="CDD" id="cd03800">
    <property type="entry name" value="GT4_sucrose_synthase"/>
    <property type="match status" value="1"/>
</dbReference>
<feature type="binding site" evidence="9">
    <location>
        <position position="598"/>
    </location>
    <ligand>
        <name>Zn(2+)</name>
        <dbReference type="ChEBI" id="CHEBI:29105"/>
    </ligand>
</feature>
<feature type="domain" description="SIS" evidence="10">
    <location>
        <begin position="454"/>
        <end position="610"/>
    </location>
</feature>
<name>A0ABS5VSR9_9BACT</name>
<feature type="binding site" evidence="9">
    <location>
        <position position="478"/>
    </location>
    <ligand>
        <name>Zn(2+)</name>
        <dbReference type="ChEBI" id="CHEBI:29105"/>
    </ligand>
</feature>
<dbReference type="InterPro" id="IPR004515">
    <property type="entry name" value="Phosphoheptose_Isoase"/>
</dbReference>
<feature type="binding site" evidence="9">
    <location>
        <begin position="469"/>
        <end position="471"/>
    </location>
    <ligand>
        <name>substrate</name>
    </ligand>
</feature>
<dbReference type="CDD" id="cd05006">
    <property type="entry name" value="SIS_GmhA"/>
    <property type="match status" value="1"/>
</dbReference>
<evidence type="ECO:0000256" key="7">
    <source>
        <dbReference type="ARBA" id="ARBA00023235"/>
    </source>
</evidence>
<dbReference type="HAMAP" id="MF_00067">
    <property type="entry name" value="GmhA"/>
    <property type="match status" value="1"/>
</dbReference>
<dbReference type="Pfam" id="PF13439">
    <property type="entry name" value="Glyco_transf_4"/>
    <property type="match status" value="1"/>
</dbReference>
<gene>
    <name evidence="9" type="primary">gmhA</name>
    <name evidence="11" type="ORF">KK060_11040</name>
</gene>
<dbReference type="EC" id="5.3.1.28" evidence="9"/>
<evidence type="ECO:0000256" key="2">
    <source>
        <dbReference type="ARBA" id="ARBA00004496"/>
    </source>
</evidence>
<reference evidence="11 12" key="1">
    <citation type="submission" date="2021-05" db="EMBL/GenBank/DDBJ databases">
        <title>A Polyphasic approach of four new species of the genus Ohtaekwangia: Ohtaekwangia histidinii sp. nov., Ohtaekwangia cretensis sp. nov., Ohtaekwangia indiensis sp. nov., Ohtaekwangia reichenbachii sp. nov. from diverse environment.</title>
        <authorList>
            <person name="Octaviana S."/>
        </authorList>
    </citation>
    <scope>NUCLEOTIDE SEQUENCE [LARGE SCALE GENOMIC DNA]</scope>
    <source>
        <strain evidence="11 12">PWU20</strain>
    </source>
</reference>